<accession>A0A2T8FAZ9</accession>
<feature type="domain" description="DUF1206" evidence="2">
    <location>
        <begin position="27"/>
        <end position="94"/>
    </location>
</feature>
<dbReference type="EMBL" id="QDGZ01000004">
    <property type="protein sequence ID" value="PVG82896.1"/>
    <property type="molecule type" value="Genomic_DNA"/>
</dbReference>
<keyword evidence="1" id="KW-0812">Transmembrane</keyword>
<evidence type="ECO:0000313" key="3">
    <source>
        <dbReference type="EMBL" id="PVG82896.1"/>
    </source>
</evidence>
<dbReference type="Pfam" id="PF06724">
    <property type="entry name" value="DUF1206"/>
    <property type="match status" value="3"/>
</dbReference>
<name>A0A2T8FAZ9_9ACTN</name>
<evidence type="ECO:0000259" key="2">
    <source>
        <dbReference type="Pfam" id="PF06724"/>
    </source>
</evidence>
<dbReference type="Proteomes" id="UP000246018">
    <property type="component" value="Unassembled WGS sequence"/>
</dbReference>
<protein>
    <submittedName>
        <fullName evidence="3">DUF1206 domain-containing protein</fullName>
    </submittedName>
</protein>
<feature type="domain" description="DUF1206" evidence="2">
    <location>
        <begin position="202"/>
        <end position="270"/>
    </location>
</feature>
<dbReference type="AlphaFoldDB" id="A0A2T8FAZ9"/>
<keyword evidence="1" id="KW-0472">Membrane</keyword>
<gene>
    <name evidence="3" type="ORF">DDE18_11125</name>
</gene>
<sequence>MADTGSDVQDAGEDAYDSIWVDRGARVGLVAYGVVHLLVGWLALQLALGERSASASSAGALHELAQQPLGSALVWAVAVGMLLLVVWRLLEAGFGHREEHDDTTRWRKRAASLLKAVVYGALGWSAVMVAVGEGSRGGRSSTTARLMDLPAGQWLVGAAGLVVAGYGLNLVRRGWTEKFAEHLEPQARTGRSGTAYVLLGKAGHFAKGAAIVLVGGLTVYAAVRHRPKESGGLDKALQTLLEQPFGQVALIAIAVGIGCYGLFCFARARYLNR</sequence>
<feature type="transmembrane region" description="Helical" evidence="1">
    <location>
        <begin position="205"/>
        <end position="225"/>
    </location>
</feature>
<keyword evidence="1" id="KW-1133">Transmembrane helix</keyword>
<dbReference type="OrthoDB" id="4552598at2"/>
<organism evidence="3 4">
    <name type="scientific">Nocardioides gansuensis</name>
    <dbReference type="NCBI Taxonomy" id="2138300"/>
    <lineage>
        <taxon>Bacteria</taxon>
        <taxon>Bacillati</taxon>
        <taxon>Actinomycetota</taxon>
        <taxon>Actinomycetes</taxon>
        <taxon>Propionibacteriales</taxon>
        <taxon>Nocardioidaceae</taxon>
        <taxon>Nocardioides</taxon>
    </lineage>
</organism>
<feature type="transmembrane region" description="Helical" evidence="1">
    <location>
        <begin position="111"/>
        <end position="131"/>
    </location>
</feature>
<feature type="transmembrane region" description="Helical" evidence="1">
    <location>
        <begin position="68"/>
        <end position="90"/>
    </location>
</feature>
<keyword evidence="4" id="KW-1185">Reference proteome</keyword>
<dbReference type="RefSeq" id="WP_116572327.1">
    <property type="nucleotide sequence ID" value="NZ_QDGZ01000004.1"/>
</dbReference>
<feature type="domain" description="DUF1206" evidence="2">
    <location>
        <begin position="113"/>
        <end position="176"/>
    </location>
</feature>
<feature type="transmembrane region" description="Helical" evidence="1">
    <location>
        <begin position="29"/>
        <end position="48"/>
    </location>
</feature>
<dbReference type="InterPro" id="IPR009597">
    <property type="entry name" value="DUF1206"/>
</dbReference>
<reference evidence="3 4" key="1">
    <citation type="submission" date="2018-04" db="EMBL/GenBank/DDBJ databases">
        <title>Genome of Nocardioides gansuensis WSJ-1.</title>
        <authorList>
            <person name="Wu S."/>
            <person name="Wang G."/>
        </authorList>
    </citation>
    <scope>NUCLEOTIDE SEQUENCE [LARGE SCALE GENOMIC DNA]</scope>
    <source>
        <strain evidence="3 4">WSJ-1</strain>
    </source>
</reference>
<evidence type="ECO:0000313" key="4">
    <source>
        <dbReference type="Proteomes" id="UP000246018"/>
    </source>
</evidence>
<evidence type="ECO:0000256" key="1">
    <source>
        <dbReference type="SAM" id="Phobius"/>
    </source>
</evidence>
<feature type="transmembrane region" description="Helical" evidence="1">
    <location>
        <begin position="245"/>
        <end position="266"/>
    </location>
</feature>
<feature type="transmembrane region" description="Helical" evidence="1">
    <location>
        <begin position="151"/>
        <end position="171"/>
    </location>
</feature>
<comment type="caution">
    <text evidence="3">The sequence shown here is derived from an EMBL/GenBank/DDBJ whole genome shotgun (WGS) entry which is preliminary data.</text>
</comment>
<proteinExistence type="predicted"/>